<feature type="transmembrane region" description="Helical" evidence="2">
    <location>
        <begin position="97"/>
        <end position="115"/>
    </location>
</feature>
<evidence type="ECO:0000256" key="1">
    <source>
        <dbReference type="SAM" id="MobiDB-lite"/>
    </source>
</evidence>
<dbReference type="eggNOG" id="ENOG502TK19">
    <property type="taxonomic scope" value="Eukaryota"/>
</dbReference>
<organism evidence="3 4">
    <name type="scientific">Colletotrichum fioriniae PJ7</name>
    <dbReference type="NCBI Taxonomy" id="1445577"/>
    <lineage>
        <taxon>Eukaryota</taxon>
        <taxon>Fungi</taxon>
        <taxon>Dikarya</taxon>
        <taxon>Ascomycota</taxon>
        <taxon>Pezizomycotina</taxon>
        <taxon>Sordariomycetes</taxon>
        <taxon>Hypocreomycetidae</taxon>
        <taxon>Glomerellales</taxon>
        <taxon>Glomerellaceae</taxon>
        <taxon>Colletotrichum</taxon>
        <taxon>Colletotrichum acutatum species complex</taxon>
    </lineage>
</organism>
<feature type="transmembrane region" description="Helical" evidence="2">
    <location>
        <begin position="58"/>
        <end position="77"/>
    </location>
</feature>
<comment type="caution">
    <text evidence="3">The sequence shown here is derived from an EMBL/GenBank/DDBJ whole genome shotgun (WGS) entry which is preliminary data.</text>
</comment>
<feature type="region of interest" description="Disordered" evidence="1">
    <location>
        <begin position="155"/>
        <end position="204"/>
    </location>
</feature>
<reference evidence="3 4" key="1">
    <citation type="submission" date="2014-02" db="EMBL/GenBank/DDBJ databases">
        <title>The genome sequence of Colletotrichum fioriniae PJ7.</title>
        <authorList>
            <person name="Baroncelli R."/>
            <person name="Thon M.R."/>
        </authorList>
    </citation>
    <scope>NUCLEOTIDE SEQUENCE [LARGE SCALE GENOMIC DNA]</scope>
    <source>
        <strain evidence="3 4">PJ7</strain>
    </source>
</reference>
<dbReference type="HOGENOM" id="CLU_692630_0_0_1"/>
<accession>A0A010Q0D4</accession>
<evidence type="ECO:0008006" key="5">
    <source>
        <dbReference type="Google" id="ProtNLM"/>
    </source>
</evidence>
<feature type="transmembrane region" description="Helical" evidence="2">
    <location>
        <begin position="386"/>
        <end position="403"/>
    </location>
</feature>
<name>A0A010Q0D4_9PEZI</name>
<keyword evidence="2" id="KW-0812">Transmembrane</keyword>
<feature type="transmembrane region" description="Helical" evidence="2">
    <location>
        <begin position="350"/>
        <end position="374"/>
    </location>
</feature>
<evidence type="ECO:0000313" key="4">
    <source>
        <dbReference type="Proteomes" id="UP000020467"/>
    </source>
</evidence>
<evidence type="ECO:0000313" key="3">
    <source>
        <dbReference type="EMBL" id="EXF73242.1"/>
    </source>
</evidence>
<feature type="transmembrane region" description="Helical" evidence="2">
    <location>
        <begin position="295"/>
        <end position="317"/>
    </location>
</feature>
<protein>
    <recommendedName>
        <fullName evidence="5">Transmembrane protein</fullName>
    </recommendedName>
</protein>
<feature type="transmembrane region" description="Helical" evidence="2">
    <location>
        <begin position="127"/>
        <end position="147"/>
    </location>
</feature>
<feature type="compositionally biased region" description="Low complexity" evidence="1">
    <location>
        <begin position="193"/>
        <end position="204"/>
    </location>
</feature>
<keyword evidence="4" id="KW-1185">Reference proteome</keyword>
<keyword evidence="2" id="KW-0472">Membrane</keyword>
<dbReference type="KEGG" id="cfj:CFIO01_05602"/>
<dbReference type="OrthoDB" id="4845713at2759"/>
<dbReference type="Proteomes" id="UP000020467">
    <property type="component" value="Unassembled WGS sequence"/>
</dbReference>
<dbReference type="EMBL" id="JARH01001073">
    <property type="protein sequence ID" value="EXF73242.1"/>
    <property type="molecule type" value="Genomic_DNA"/>
</dbReference>
<evidence type="ECO:0000256" key="2">
    <source>
        <dbReference type="SAM" id="Phobius"/>
    </source>
</evidence>
<proteinExistence type="predicted"/>
<dbReference type="AlphaFoldDB" id="A0A010Q0D4"/>
<keyword evidence="2" id="KW-1133">Transmembrane helix</keyword>
<feature type="compositionally biased region" description="Basic and acidic residues" evidence="1">
    <location>
        <begin position="155"/>
        <end position="173"/>
    </location>
</feature>
<gene>
    <name evidence="3" type="ORF">CFIO01_05602</name>
</gene>
<sequence>MFDGTKGCSSIDYAGSLVTVCSTDSYQSICVDDNNGNVKCNMTLGSAFSVDGDLPHFFLSYGTIAWISNVIGCYIWFCIMSGNAPINPTRKIKHKTLVCLGGFAYAIFLVAVAANKVPKMKDRNLKLIAIGHVVATVIIQGAILCMMKSNAMDDTEKTKNKGEDQIVKEKLDTDVPTNGKDSVSPRPSRESTRSNTSTSTAVSTSEKTGFLKSFTSKIPGVQTTEEVSAAETTGTETPKKEETVAEGLASMMTGLAFLSPGHLMMLWGAIRLAKCIFVDRENNDTRQQRETRDSLILFGFVYGLVLVINIACILNYFSQGAAKSQDEESVNNEEKEKRRAAEAKKVRETALFAVGILAGLVTDWCRFFVLAAAAKDTHGLMHLGDLSNLSLVTLILSKLFVLAC</sequence>